<dbReference type="InterPro" id="IPR036291">
    <property type="entry name" value="NAD(P)-bd_dom_sf"/>
</dbReference>
<organism evidence="1 2">
    <name type="scientific">Paracoccus simplex</name>
    <dbReference type="NCBI Taxonomy" id="2086346"/>
    <lineage>
        <taxon>Bacteria</taxon>
        <taxon>Pseudomonadati</taxon>
        <taxon>Pseudomonadota</taxon>
        <taxon>Alphaproteobacteria</taxon>
        <taxon>Rhodobacterales</taxon>
        <taxon>Paracoccaceae</taxon>
        <taxon>Paracoccus</taxon>
    </lineage>
</organism>
<name>A0ABV7RZQ9_9RHOB</name>
<dbReference type="Gene3D" id="3.40.50.720">
    <property type="entry name" value="NAD(P)-binding Rossmann-like Domain"/>
    <property type="match status" value="1"/>
</dbReference>
<dbReference type="InterPro" id="IPR003462">
    <property type="entry name" value="ODC_Mu_crystall"/>
</dbReference>
<dbReference type="PANTHER" id="PTHR13812">
    <property type="entry name" value="KETIMINE REDUCTASE MU-CRYSTALLIN"/>
    <property type="match status" value="1"/>
</dbReference>
<protein>
    <submittedName>
        <fullName evidence="1">Ornithine cyclodeaminase family protein</fullName>
    </submittedName>
</protein>
<comment type="caution">
    <text evidence="1">The sequence shown here is derived from an EMBL/GenBank/DDBJ whole genome shotgun (WGS) entry which is preliminary data.</text>
</comment>
<dbReference type="Gene3D" id="3.30.1780.10">
    <property type="entry name" value="ornithine cyclodeaminase, domain 1"/>
    <property type="match status" value="1"/>
</dbReference>
<evidence type="ECO:0000313" key="2">
    <source>
        <dbReference type="Proteomes" id="UP001595596"/>
    </source>
</evidence>
<dbReference type="PIRSF" id="PIRSF001439">
    <property type="entry name" value="CryM"/>
    <property type="match status" value="1"/>
</dbReference>
<sequence length="315" mass="33067">MIGNAAPQFLSYAAAIGRLDWSDAVEALRQGHALPRAQIRDVFLGPPTGTMMSRSAWIEGLGYGAKTFTVFDGNAARGLPTVQGAMLVFDEDAGALRAIVDSPLVTEVKTAADSVLGASLLARPDSRHLLVVGAGTVATSLVKAYTAVLPGIERVSVWSRRPEQAQGLVAGLDDIGAELVAVPDLRAAVGQADIVSSATMARQPVILGDWVRPGTHVDLIGAFKADMREADDALMARAALFVDSRETTLGHIGELMLPIASGAITAESVLGDLYDLVRPDARRRRSGDEITVFKNGGGAHLDLMIASYIARAMAG</sequence>
<dbReference type="InterPro" id="IPR023401">
    <property type="entry name" value="ODC_N"/>
</dbReference>
<keyword evidence="2" id="KW-1185">Reference proteome</keyword>
<dbReference type="Proteomes" id="UP001595596">
    <property type="component" value="Unassembled WGS sequence"/>
</dbReference>
<dbReference type="Pfam" id="PF02423">
    <property type="entry name" value="OCD_Mu_crystall"/>
    <property type="match status" value="1"/>
</dbReference>
<dbReference type="EMBL" id="JBHRXE010000009">
    <property type="protein sequence ID" value="MFC3568720.1"/>
    <property type="molecule type" value="Genomic_DNA"/>
</dbReference>
<dbReference type="RefSeq" id="WP_379028166.1">
    <property type="nucleotide sequence ID" value="NZ_JBHRXE010000009.1"/>
</dbReference>
<accession>A0ABV7RZQ9</accession>
<gene>
    <name evidence="1" type="ORF">ACFOMP_04585</name>
</gene>
<dbReference type="PANTHER" id="PTHR13812:SF19">
    <property type="entry name" value="KETIMINE REDUCTASE MU-CRYSTALLIN"/>
    <property type="match status" value="1"/>
</dbReference>
<evidence type="ECO:0000313" key="1">
    <source>
        <dbReference type="EMBL" id="MFC3568720.1"/>
    </source>
</evidence>
<proteinExistence type="predicted"/>
<dbReference type="SUPFAM" id="SSF51735">
    <property type="entry name" value="NAD(P)-binding Rossmann-fold domains"/>
    <property type="match status" value="1"/>
</dbReference>
<reference evidence="2" key="1">
    <citation type="journal article" date="2019" name="Int. J. Syst. Evol. Microbiol.">
        <title>The Global Catalogue of Microorganisms (GCM) 10K type strain sequencing project: providing services to taxonomists for standard genome sequencing and annotation.</title>
        <authorList>
            <consortium name="The Broad Institute Genomics Platform"/>
            <consortium name="The Broad Institute Genome Sequencing Center for Infectious Disease"/>
            <person name="Wu L."/>
            <person name="Ma J."/>
        </authorList>
    </citation>
    <scope>NUCLEOTIDE SEQUENCE [LARGE SCALE GENOMIC DNA]</scope>
    <source>
        <strain evidence="2">VKM B-3226</strain>
    </source>
</reference>